<dbReference type="AlphaFoldDB" id="A0A8H5M4U9"/>
<gene>
    <name evidence="3" type="ORF">D9757_007111</name>
</gene>
<evidence type="ECO:0000313" key="4">
    <source>
        <dbReference type="Proteomes" id="UP000518752"/>
    </source>
</evidence>
<proteinExistence type="predicted"/>
<dbReference type="PANTHER" id="PTHR13169">
    <property type="entry name" value="UBIQUITIN-LIKE PROTEIN 3 HCG-1 PROTEIN"/>
    <property type="match status" value="1"/>
</dbReference>
<dbReference type="InterPro" id="IPR040015">
    <property type="entry name" value="UBL3-like"/>
</dbReference>
<feature type="region of interest" description="Disordered" evidence="1">
    <location>
        <begin position="130"/>
        <end position="187"/>
    </location>
</feature>
<name>A0A8H5M4U9_9AGAR</name>
<organism evidence="3 4">
    <name type="scientific">Collybiopsis confluens</name>
    <dbReference type="NCBI Taxonomy" id="2823264"/>
    <lineage>
        <taxon>Eukaryota</taxon>
        <taxon>Fungi</taxon>
        <taxon>Dikarya</taxon>
        <taxon>Basidiomycota</taxon>
        <taxon>Agaricomycotina</taxon>
        <taxon>Agaricomycetes</taxon>
        <taxon>Agaricomycetidae</taxon>
        <taxon>Agaricales</taxon>
        <taxon>Marasmiineae</taxon>
        <taxon>Omphalotaceae</taxon>
        <taxon>Collybiopsis</taxon>
    </lineage>
</organism>
<sequence>MMLDSLTGRIRDLALRSKHVSGLDTSVIPSGQGEWMQLKAPYKLLERARANSELGFPTTLKPSVTGDLGYQLSPSSSSDSTYGAVQARERTAQTRSQSLLNWAEHTTWIIPPNENNTTENTMAGNFPRTFTSPRRTIPSASPSSPRFHGASVSNDDDHDSASLTTAVLPDNPTLIPGPPAGSDSLGTTAVSAVDQSLPRNLTVSEQSSPYIQYLYGALNRQGYSTTNSARTSYTRVDSMALENETDQEREPGGERVVEENATQVEQIQAIPPTPIVSICFLLISGKRKVMTFEPETTVGRAKELLFHSWPTGPDWSDERPPAPSYLRILHLGKILQDEDSLKACNFPAHTPSTSPSSVPAVPSIVHLAIRPSGPGMPNPRDSNDLEKKNKSTRTRLVARFSSVLASGDGGGVDPAPPLGPGASAGNPATPEDNSHARSCCIIC</sequence>
<feature type="region of interest" description="Disordered" evidence="1">
    <location>
        <begin position="369"/>
        <end position="392"/>
    </location>
</feature>
<feature type="compositionally biased region" description="Polar residues" evidence="1">
    <location>
        <begin position="130"/>
        <end position="144"/>
    </location>
</feature>
<dbReference type="SUPFAM" id="SSF54236">
    <property type="entry name" value="Ubiquitin-like"/>
    <property type="match status" value="1"/>
</dbReference>
<comment type="caution">
    <text evidence="3">The sequence shown here is derived from an EMBL/GenBank/DDBJ whole genome shotgun (WGS) entry which is preliminary data.</text>
</comment>
<dbReference type="EMBL" id="JAACJN010000062">
    <property type="protein sequence ID" value="KAF5380769.1"/>
    <property type="molecule type" value="Genomic_DNA"/>
</dbReference>
<dbReference type="InterPro" id="IPR039540">
    <property type="entry name" value="UBL3-like_ubiquitin_dom"/>
</dbReference>
<feature type="region of interest" description="Disordered" evidence="1">
    <location>
        <begin position="404"/>
        <end position="433"/>
    </location>
</feature>
<accession>A0A8H5M4U9</accession>
<evidence type="ECO:0000256" key="1">
    <source>
        <dbReference type="SAM" id="MobiDB-lite"/>
    </source>
</evidence>
<keyword evidence="4" id="KW-1185">Reference proteome</keyword>
<evidence type="ECO:0000313" key="3">
    <source>
        <dbReference type="EMBL" id="KAF5380769.1"/>
    </source>
</evidence>
<protein>
    <recommendedName>
        <fullName evidence="2">UBL3-like ubiquitin domain-containing protein</fullName>
    </recommendedName>
</protein>
<dbReference type="Gene3D" id="3.10.20.90">
    <property type="entry name" value="Phosphatidylinositol 3-kinase Catalytic Subunit, Chain A, domain 1"/>
    <property type="match status" value="1"/>
</dbReference>
<evidence type="ECO:0000259" key="2">
    <source>
        <dbReference type="Pfam" id="PF13881"/>
    </source>
</evidence>
<reference evidence="3 4" key="1">
    <citation type="journal article" date="2020" name="ISME J.">
        <title>Uncovering the hidden diversity of litter-decomposition mechanisms in mushroom-forming fungi.</title>
        <authorList>
            <person name="Floudas D."/>
            <person name="Bentzer J."/>
            <person name="Ahren D."/>
            <person name="Johansson T."/>
            <person name="Persson P."/>
            <person name="Tunlid A."/>
        </authorList>
    </citation>
    <scope>NUCLEOTIDE SEQUENCE [LARGE SCALE GENOMIC DNA]</scope>
    <source>
        <strain evidence="3 4">CBS 406.79</strain>
    </source>
</reference>
<dbReference type="OrthoDB" id="1043111at2759"/>
<feature type="domain" description="UBL3-like ubiquitin" evidence="2">
    <location>
        <begin position="276"/>
        <end position="391"/>
    </location>
</feature>
<dbReference type="PANTHER" id="PTHR13169:SF0">
    <property type="entry name" value="UBIQUITIN-LIKE PROTEIN 3"/>
    <property type="match status" value="1"/>
</dbReference>
<dbReference type="Proteomes" id="UP000518752">
    <property type="component" value="Unassembled WGS sequence"/>
</dbReference>
<dbReference type="InterPro" id="IPR029071">
    <property type="entry name" value="Ubiquitin-like_domsf"/>
</dbReference>
<dbReference type="Pfam" id="PF13881">
    <property type="entry name" value="Rad60-SLD_2"/>
    <property type="match status" value="1"/>
</dbReference>